<feature type="compositionally biased region" description="Low complexity" evidence="1">
    <location>
        <begin position="173"/>
        <end position="192"/>
    </location>
</feature>
<feature type="compositionally biased region" description="Polar residues" evidence="1">
    <location>
        <begin position="193"/>
        <end position="209"/>
    </location>
</feature>
<dbReference type="GO" id="GO:0005762">
    <property type="term" value="C:mitochondrial large ribosomal subunit"/>
    <property type="evidence" value="ECO:0007669"/>
    <property type="project" value="InterPro"/>
</dbReference>
<gene>
    <name evidence="3" type="ORF">CYLTODRAFT_486127</name>
</gene>
<evidence type="ECO:0000313" key="4">
    <source>
        <dbReference type="Proteomes" id="UP000054007"/>
    </source>
</evidence>
<organism evidence="3 4">
    <name type="scientific">Cylindrobasidium torrendii FP15055 ss-10</name>
    <dbReference type="NCBI Taxonomy" id="1314674"/>
    <lineage>
        <taxon>Eukaryota</taxon>
        <taxon>Fungi</taxon>
        <taxon>Dikarya</taxon>
        <taxon>Basidiomycota</taxon>
        <taxon>Agaricomycotina</taxon>
        <taxon>Agaricomycetes</taxon>
        <taxon>Agaricomycetidae</taxon>
        <taxon>Agaricales</taxon>
        <taxon>Marasmiineae</taxon>
        <taxon>Physalacriaceae</taxon>
        <taxon>Cylindrobasidium</taxon>
    </lineage>
</organism>
<dbReference type="GO" id="GO:0003735">
    <property type="term" value="F:structural constituent of ribosome"/>
    <property type="evidence" value="ECO:0007669"/>
    <property type="project" value="InterPro"/>
</dbReference>
<dbReference type="Proteomes" id="UP000054007">
    <property type="component" value="Unassembled WGS sequence"/>
</dbReference>
<dbReference type="PANTHER" id="PTHR28041">
    <property type="entry name" value="54S RIBOSOMAL PROTEIN L25, MITOCHONDRIAL"/>
    <property type="match status" value="1"/>
</dbReference>
<feature type="domain" description="Large ribosomal subunit protein mL59" evidence="2">
    <location>
        <begin position="94"/>
        <end position="284"/>
    </location>
</feature>
<dbReference type="STRING" id="1314674.A0A0D7BQ22"/>
<accession>A0A0D7BQ22</accession>
<protein>
    <recommendedName>
        <fullName evidence="2">Large ribosomal subunit protein mL59 domain-containing protein</fullName>
    </recommendedName>
</protein>
<reference evidence="3 4" key="1">
    <citation type="journal article" date="2015" name="Fungal Genet. Biol.">
        <title>Evolution of novel wood decay mechanisms in Agaricales revealed by the genome sequences of Fistulina hepatica and Cylindrobasidium torrendii.</title>
        <authorList>
            <person name="Floudas D."/>
            <person name="Held B.W."/>
            <person name="Riley R."/>
            <person name="Nagy L.G."/>
            <person name="Koehler G."/>
            <person name="Ransdell A.S."/>
            <person name="Younus H."/>
            <person name="Chow J."/>
            <person name="Chiniquy J."/>
            <person name="Lipzen A."/>
            <person name="Tritt A."/>
            <person name="Sun H."/>
            <person name="Haridas S."/>
            <person name="LaButti K."/>
            <person name="Ohm R.A."/>
            <person name="Kues U."/>
            <person name="Blanchette R.A."/>
            <person name="Grigoriev I.V."/>
            <person name="Minto R.E."/>
            <person name="Hibbett D.S."/>
        </authorList>
    </citation>
    <scope>NUCLEOTIDE SEQUENCE [LARGE SCALE GENOMIC DNA]</scope>
    <source>
        <strain evidence="3 4">FP15055 ss-10</strain>
    </source>
</reference>
<sequence length="307" mass="33032">MSASTAAALRTLKAFRMHELRGLESHIARFGFLPTGPARTYERTRIGGSGKSVLPKGASAGVNGKAAATAANPNTAAPASAAPSAASTTATAAATASTPAANTTTMTATATATATSIALRNPFLPFLNPSTGRWAPPKYSLRRQAELVKAAGRLGLGHLLPPGVKGDLRVLAGGLTPKSSSSKSLPGSTTTPQTKESPVTEEWSLNTDTPGEPWLVRIDWVGASADLQKRVEKAERVRDGGRITLYSTRKRMFKGHKWERLAPKKFARRKIMLRDMDARISRWRMWHKHRKPDPVSVPRVKKVKLPF</sequence>
<proteinExistence type="predicted"/>
<evidence type="ECO:0000259" key="2">
    <source>
        <dbReference type="Pfam" id="PF18126"/>
    </source>
</evidence>
<dbReference type="AlphaFoldDB" id="A0A0D7BQ22"/>
<feature type="region of interest" description="Disordered" evidence="1">
    <location>
        <begin position="171"/>
        <end position="210"/>
    </location>
</feature>
<dbReference type="EMBL" id="KN880441">
    <property type="protein sequence ID" value="KIY72663.1"/>
    <property type="molecule type" value="Genomic_DNA"/>
</dbReference>
<dbReference type="OrthoDB" id="18529at2759"/>
<dbReference type="PANTHER" id="PTHR28041:SF1">
    <property type="entry name" value="LARGE RIBOSOMAL SUBUNIT PROTEIN ML59"/>
    <property type="match status" value="1"/>
</dbReference>
<dbReference type="InterPro" id="IPR037507">
    <property type="entry name" value="Ribosomal_mL59"/>
</dbReference>
<evidence type="ECO:0000256" key="1">
    <source>
        <dbReference type="SAM" id="MobiDB-lite"/>
    </source>
</evidence>
<dbReference type="Pfam" id="PF18126">
    <property type="entry name" value="Mitoc_mL59"/>
    <property type="match status" value="1"/>
</dbReference>
<dbReference type="InterPro" id="IPR040922">
    <property type="entry name" value="Ribosomal_mL59_dom"/>
</dbReference>
<evidence type="ECO:0000313" key="3">
    <source>
        <dbReference type="EMBL" id="KIY72663.1"/>
    </source>
</evidence>
<name>A0A0D7BQ22_9AGAR</name>
<keyword evidence="4" id="KW-1185">Reference proteome</keyword>